<reference evidence="6 7" key="1">
    <citation type="journal article" date="2009" name="Int. J. Syst. Evol. Microbiol.">
        <title>Janibacter hoylei sp. nov., Bacillus isronensis sp. nov. and Bacillus aryabhattai sp. nov., isolated from cryotubes used for collecting air from the upper atmosphere.</title>
        <authorList>
            <person name="Shivaji S."/>
            <person name="Chaturvedi P."/>
            <person name="Begum Z."/>
            <person name="Pindi P.K."/>
            <person name="Manorama R."/>
            <person name="Padmanaban D.A."/>
            <person name="Shouche Y.S."/>
            <person name="Pawar S."/>
            <person name="Vaishampayan P."/>
            <person name="Dutt C.B."/>
            <person name="Datta G.N."/>
            <person name="Manchanda R.K."/>
            <person name="Rao U.R."/>
            <person name="Bhargava P.M."/>
            <person name="Narlikar J.V."/>
        </authorList>
    </citation>
    <scope>NUCLEOTIDE SEQUENCE [LARGE SCALE GENOMIC DNA]</scope>
    <source>
        <strain evidence="6 7">PVAS-1</strain>
    </source>
</reference>
<keyword evidence="1" id="KW-0175">Coiled coil</keyword>
<dbReference type="InterPro" id="IPR025645">
    <property type="entry name" value="DUF4349"/>
</dbReference>
<evidence type="ECO:0000256" key="4">
    <source>
        <dbReference type="SAM" id="SignalP"/>
    </source>
</evidence>
<comment type="caution">
    <text evidence="6">The sequence shown here is derived from an EMBL/GenBank/DDBJ whole genome shotgun (WGS) entry which is preliminary data.</text>
</comment>
<dbReference type="EMBL" id="PIPF01000007">
    <property type="protein sequence ID" value="RWU83734.1"/>
    <property type="molecule type" value="Genomic_DNA"/>
</dbReference>
<organism evidence="6 7">
    <name type="scientific">Janibacter hoylei PVAS-1</name>
    <dbReference type="NCBI Taxonomy" id="1210046"/>
    <lineage>
        <taxon>Bacteria</taxon>
        <taxon>Bacillati</taxon>
        <taxon>Actinomycetota</taxon>
        <taxon>Actinomycetes</taxon>
        <taxon>Micrococcales</taxon>
        <taxon>Intrasporangiaceae</taxon>
        <taxon>Janibacter</taxon>
    </lineage>
</organism>
<feature type="signal peptide" evidence="4">
    <location>
        <begin position="1"/>
        <end position="20"/>
    </location>
</feature>
<evidence type="ECO:0000256" key="2">
    <source>
        <dbReference type="SAM" id="MobiDB-lite"/>
    </source>
</evidence>
<evidence type="ECO:0000256" key="3">
    <source>
        <dbReference type="SAM" id="Phobius"/>
    </source>
</evidence>
<name>A0A444B5U2_9MICO</name>
<dbReference type="AlphaFoldDB" id="A0A444B5U2"/>
<feature type="chain" id="PRO_5038975721" evidence="4">
    <location>
        <begin position="21"/>
        <end position="304"/>
    </location>
</feature>
<evidence type="ECO:0000259" key="5">
    <source>
        <dbReference type="Pfam" id="PF14257"/>
    </source>
</evidence>
<dbReference type="Proteomes" id="UP000288711">
    <property type="component" value="Unassembled WGS sequence"/>
</dbReference>
<keyword evidence="3" id="KW-0472">Membrane</keyword>
<dbReference type="PROSITE" id="PS51257">
    <property type="entry name" value="PROKAR_LIPOPROTEIN"/>
    <property type="match status" value="1"/>
</dbReference>
<evidence type="ECO:0000313" key="7">
    <source>
        <dbReference type="Proteomes" id="UP000288711"/>
    </source>
</evidence>
<evidence type="ECO:0000313" key="6">
    <source>
        <dbReference type="EMBL" id="RWU83734.1"/>
    </source>
</evidence>
<sequence length="304" mass="31930">MTRTHMRWAALLAASGVALAGCSGGDRTSSDHAPQTQSTTAASEQSAGGSAEPGSARQDSDDSSTDSSGSQAPTDAKVARTVNLSITVDDIDKASAQVRSAARTADGYVSSEDSRTATYPGGRAWAEITVTVPVTKLDSTTTDLSEIGEVTKRSSSAEDLTAQYTDTAARVKTKTKAVERLRKLIDSTEDLDQIVTLEDELATREADLESMTSQQKALEKRTATAPITVSLSTERPEADDEPEDATGFVAGLKAGWGAFTDSMTVALTVLGAVTPFAVVLAVVLAPLGWWLRRRRRTARAATGS</sequence>
<keyword evidence="7" id="KW-1185">Reference proteome</keyword>
<keyword evidence="3" id="KW-0812">Transmembrane</keyword>
<dbReference type="RefSeq" id="WP_083853631.1">
    <property type="nucleotide sequence ID" value="NZ_ALWX01000015.1"/>
</dbReference>
<feature type="compositionally biased region" description="Low complexity" evidence="2">
    <location>
        <begin position="33"/>
        <end position="56"/>
    </location>
</feature>
<dbReference type="Pfam" id="PF14257">
    <property type="entry name" value="DUF4349"/>
    <property type="match status" value="1"/>
</dbReference>
<protein>
    <submittedName>
        <fullName evidence="6">DUF4349 domain-containing protein</fullName>
    </submittedName>
</protein>
<feature type="region of interest" description="Disordered" evidence="2">
    <location>
        <begin position="23"/>
        <end position="78"/>
    </location>
</feature>
<feature type="domain" description="DUF4349" evidence="5">
    <location>
        <begin position="77"/>
        <end position="287"/>
    </location>
</feature>
<proteinExistence type="predicted"/>
<feature type="coiled-coil region" evidence="1">
    <location>
        <begin position="194"/>
        <end position="221"/>
    </location>
</feature>
<keyword evidence="4" id="KW-0732">Signal</keyword>
<dbReference type="OrthoDB" id="186919at2"/>
<keyword evidence="3" id="KW-1133">Transmembrane helix</keyword>
<gene>
    <name evidence="6" type="ORF">CWN80_08305</name>
</gene>
<evidence type="ECO:0000256" key="1">
    <source>
        <dbReference type="SAM" id="Coils"/>
    </source>
</evidence>
<feature type="transmembrane region" description="Helical" evidence="3">
    <location>
        <begin position="269"/>
        <end position="291"/>
    </location>
</feature>
<accession>A0A444B5U2</accession>